<organism evidence="3 4">
    <name type="scientific">Methanonatronarchaeum thermophilum</name>
    <dbReference type="NCBI Taxonomy" id="1927129"/>
    <lineage>
        <taxon>Archaea</taxon>
        <taxon>Methanobacteriati</taxon>
        <taxon>Methanobacteriota</taxon>
        <taxon>Methanonatronarchaeia</taxon>
        <taxon>Methanonatronarchaeales</taxon>
        <taxon>Methanonatronarchaeaceae</taxon>
        <taxon>Methanonatronarchaeum</taxon>
    </lineage>
</organism>
<keyword evidence="3" id="KW-0966">Cell projection</keyword>
<feature type="transmembrane region" description="Helical" evidence="1">
    <location>
        <begin position="23"/>
        <end position="44"/>
    </location>
</feature>
<dbReference type="PANTHER" id="PTHR38138:SF1">
    <property type="entry name" value="ARCHAEAL TYPE IV PILIN N-TERMINAL DOMAIN-CONTAINING PROTEIN"/>
    <property type="match status" value="1"/>
</dbReference>
<keyword evidence="1" id="KW-0812">Transmembrane</keyword>
<evidence type="ECO:0000313" key="4">
    <source>
        <dbReference type="Proteomes" id="UP000195137"/>
    </source>
</evidence>
<feature type="domain" description="Archaeal Type IV pilin N-terminal" evidence="2">
    <location>
        <begin position="14"/>
        <end position="90"/>
    </location>
</feature>
<dbReference type="NCBIfam" id="TIGR02537">
    <property type="entry name" value="arch_flag_Nterm"/>
    <property type="match status" value="1"/>
</dbReference>
<accession>A0A1Y3GEI5</accession>
<keyword evidence="1" id="KW-0472">Membrane</keyword>
<proteinExistence type="predicted"/>
<dbReference type="Pfam" id="PF07790">
    <property type="entry name" value="Pilin_N"/>
    <property type="match status" value="1"/>
</dbReference>
<dbReference type="PANTHER" id="PTHR38138">
    <property type="entry name" value="VNG6441H"/>
    <property type="match status" value="1"/>
</dbReference>
<dbReference type="Proteomes" id="UP000195137">
    <property type="component" value="Unassembled WGS sequence"/>
</dbReference>
<evidence type="ECO:0000259" key="2">
    <source>
        <dbReference type="Pfam" id="PF07790"/>
    </source>
</evidence>
<evidence type="ECO:0000256" key="1">
    <source>
        <dbReference type="SAM" id="Phobius"/>
    </source>
</evidence>
<keyword evidence="1" id="KW-1133">Transmembrane helix</keyword>
<reference evidence="3 4" key="1">
    <citation type="submission" date="2016-12" db="EMBL/GenBank/DDBJ databases">
        <title>Discovery of methanogenic haloarchaea.</title>
        <authorList>
            <person name="Sorokin D.Y."/>
            <person name="Makarova K.S."/>
            <person name="Abbas B."/>
            <person name="Ferrer M."/>
            <person name="Golyshin P.N."/>
        </authorList>
    </citation>
    <scope>NUCLEOTIDE SEQUENCE [LARGE SCALE GENOMIC DNA]</scope>
    <source>
        <strain evidence="3">AMET1</strain>
    </source>
</reference>
<comment type="caution">
    <text evidence="3">The sequence shown here is derived from an EMBL/GenBank/DDBJ whole genome shotgun (WGS) entry which is preliminary data.</text>
</comment>
<keyword evidence="3" id="KW-0282">Flagellum</keyword>
<gene>
    <name evidence="3" type="ORF">AMET1_0363</name>
</gene>
<dbReference type="AlphaFoldDB" id="A0A1Y3GEI5"/>
<sequence>MIIDGILRLFKSEEGVSPVVGEILMVAIVVLMAAIVAAFVFGVVSVPEATPQAYIAVDEVDLDEEGVEVKLLHESGSSLDAQDTSIIITNLNDTDMMNSTSLSDWDGVDVEWSVGERISSVVEFDEEFTDEVVDEIEIRVVHEPSGGTVSVLTS</sequence>
<dbReference type="RefSeq" id="WP_143406802.1">
    <property type="nucleotide sequence ID" value="NZ_MRZU01000003.1"/>
</dbReference>
<dbReference type="InterPro" id="IPR012859">
    <property type="entry name" value="Pilin_N_archaeal"/>
</dbReference>
<dbReference type="EMBL" id="MRZU01000003">
    <property type="protein sequence ID" value="OUJ18713.1"/>
    <property type="molecule type" value="Genomic_DNA"/>
</dbReference>
<evidence type="ECO:0000313" key="3">
    <source>
        <dbReference type="EMBL" id="OUJ18713.1"/>
    </source>
</evidence>
<keyword evidence="3" id="KW-0969">Cilium</keyword>
<name>A0A1Y3GEI5_9EURY</name>
<keyword evidence="4" id="KW-1185">Reference proteome</keyword>
<dbReference type="InterPro" id="IPR013373">
    <property type="entry name" value="Flagellin/pilin_N_arc"/>
</dbReference>
<protein>
    <submittedName>
        <fullName evidence="3">Pilin/Flagellin PilA family</fullName>
    </submittedName>
</protein>